<evidence type="ECO:0000313" key="1">
    <source>
        <dbReference type="EMBL" id="TYO96768.1"/>
    </source>
</evidence>
<evidence type="ECO:0000313" key="2">
    <source>
        <dbReference type="Proteomes" id="UP000324159"/>
    </source>
</evidence>
<comment type="caution">
    <text evidence="1">The sequence shown here is derived from an EMBL/GenBank/DDBJ whole genome shotgun (WGS) entry which is preliminary data.</text>
</comment>
<reference evidence="1 2" key="1">
    <citation type="submission" date="2019-07" db="EMBL/GenBank/DDBJ databases">
        <title>Genomic Encyclopedia of Type Strains, Phase IV (KMG-IV): sequencing the most valuable type-strain genomes for metagenomic binning, comparative biology and taxonomic classification.</title>
        <authorList>
            <person name="Goeker M."/>
        </authorList>
    </citation>
    <scope>NUCLEOTIDE SEQUENCE [LARGE SCALE GENOMIC DNA]</scope>
    <source>
        <strain evidence="1 2">SS015</strain>
    </source>
</reference>
<organism evidence="1 2">
    <name type="scientific">Geothermobacter ehrlichii</name>
    <dbReference type="NCBI Taxonomy" id="213224"/>
    <lineage>
        <taxon>Bacteria</taxon>
        <taxon>Pseudomonadati</taxon>
        <taxon>Thermodesulfobacteriota</taxon>
        <taxon>Desulfuromonadia</taxon>
        <taxon>Desulfuromonadales</taxon>
        <taxon>Geothermobacteraceae</taxon>
        <taxon>Geothermobacter</taxon>
    </lineage>
</organism>
<dbReference type="AlphaFoldDB" id="A0A5D3WI61"/>
<accession>A0A5D3WI61</accession>
<sequence length="77" mass="8599">MLQLTFVKGVFQVVQAHHRPGRFAGTAFLGIEGTELLIEDHPVDTIGQDKHLWDAYQMNDLLAVRSGNNPRIRSSIA</sequence>
<dbReference type="Proteomes" id="UP000324159">
    <property type="component" value="Unassembled WGS sequence"/>
</dbReference>
<proteinExistence type="predicted"/>
<keyword evidence="2" id="KW-1185">Reference proteome</keyword>
<protein>
    <submittedName>
        <fullName evidence="1">Uncharacterized protein</fullName>
    </submittedName>
</protein>
<gene>
    <name evidence="1" type="ORF">EDC39_11256</name>
</gene>
<dbReference type="EMBL" id="VNIB01000012">
    <property type="protein sequence ID" value="TYO96768.1"/>
    <property type="molecule type" value="Genomic_DNA"/>
</dbReference>
<name>A0A5D3WI61_9BACT</name>